<name>A0AAF3FCM9_9BILA</name>
<dbReference type="WBParaSite" id="MBELARI_LOCUS4736">
    <property type="protein sequence ID" value="MBELARI_LOCUS4736"/>
    <property type="gene ID" value="MBELARI_LOCUS4736"/>
</dbReference>
<feature type="compositionally biased region" description="Basic and acidic residues" evidence="1">
    <location>
        <begin position="120"/>
        <end position="135"/>
    </location>
</feature>
<feature type="region of interest" description="Disordered" evidence="1">
    <location>
        <begin position="111"/>
        <end position="321"/>
    </location>
</feature>
<feature type="region of interest" description="Disordered" evidence="1">
    <location>
        <begin position="379"/>
        <end position="412"/>
    </location>
</feature>
<feature type="compositionally biased region" description="Polar residues" evidence="1">
    <location>
        <begin position="379"/>
        <end position="391"/>
    </location>
</feature>
<evidence type="ECO:0000313" key="3">
    <source>
        <dbReference type="WBParaSite" id="MBELARI_LOCUS4736"/>
    </source>
</evidence>
<feature type="region of interest" description="Disordered" evidence="1">
    <location>
        <begin position="437"/>
        <end position="468"/>
    </location>
</feature>
<accession>A0AAF3FCM9</accession>
<feature type="compositionally biased region" description="Polar residues" evidence="1">
    <location>
        <begin position="145"/>
        <end position="164"/>
    </location>
</feature>
<organism evidence="2 3">
    <name type="scientific">Mesorhabditis belari</name>
    <dbReference type="NCBI Taxonomy" id="2138241"/>
    <lineage>
        <taxon>Eukaryota</taxon>
        <taxon>Metazoa</taxon>
        <taxon>Ecdysozoa</taxon>
        <taxon>Nematoda</taxon>
        <taxon>Chromadorea</taxon>
        <taxon>Rhabditida</taxon>
        <taxon>Rhabditina</taxon>
        <taxon>Rhabditomorpha</taxon>
        <taxon>Rhabditoidea</taxon>
        <taxon>Rhabditidae</taxon>
        <taxon>Mesorhabditinae</taxon>
        <taxon>Mesorhabditis</taxon>
    </lineage>
</organism>
<feature type="compositionally biased region" description="Low complexity" evidence="1">
    <location>
        <begin position="291"/>
        <end position="313"/>
    </location>
</feature>
<dbReference type="Proteomes" id="UP000887575">
    <property type="component" value="Unassembled WGS sequence"/>
</dbReference>
<dbReference type="AlphaFoldDB" id="A0AAF3FCM9"/>
<sequence length="468" mass="50937">MNNAVDHYFEFNTVPKFVHLAETSDAFDPVVENFFKRSSSGIQADFESDDAENMPPGPAGDKHMLKIEFVPEEEMEKAEAIPELDQTMNNEDEAEIINNLANDLKKLSMFSEQPKKIRRSQIEQEERKAAAKEEQQQPSDRYNLRQRTPSQSAQRTNVTTSNKKPSIGRQRFTASKTTPRPPTPRSGSVEPQIRGRTLDLSTSHSRSRSTSMHTARAPSTTRRAPSAEPVSRLAKPPTPQLNKLPTPQLNRPPTPCLNKPAPVKRTSAAPPSKAGPVRVLPGAKVPPVNKPAAQRPTVPVVRRPSAPSVRRPSGALSSAVVKRTSVPATRAAPESASCVPTANTSVTRPVASSVIPKPTGLRQPGVTPVTRMGNVSRLASNKPTQLGQPTRQGGVAGTPKRAPQSTGLRLTNPSPLSWVERLSRPKMMTPTVVAARESRLEQRNNSVRQASAARQPGHPLRIAKTSTN</sequence>
<proteinExistence type="predicted"/>
<evidence type="ECO:0000256" key="1">
    <source>
        <dbReference type="SAM" id="MobiDB-lite"/>
    </source>
</evidence>
<protein>
    <submittedName>
        <fullName evidence="3">Uncharacterized protein</fullName>
    </submittedName>
</protein>
<evidence type="ECO:0000313" key="2">
    <source>
        <dbReference type="Proteomes" id="UP000887575"/>
    </source>
</evidence>
<keyword evidence="2" id="KW-1185">Reference proteome</keyword>
<feature type="compositionally biased region" description="Polar residues" evidence="1">
    <location>
        <begin position="240"/>
        <end position="249"/>
    </location>
</feature>
<reference evidence="3" key="1">
    <citation type="submission" date="2024-02" db="UniProtKB">
        <authorList>
            <consortium name="WormBaseParasite"/>
        </authorList>
    </citation>
    <scope>IDENTIFICATION</scope>
</reference>
<feature type="compositionally biased region" description="Polar residues" evidence="1">
    <location>
        <begin position="403"/>
        <end position="412"/>
    </location>
</feature>
<feature type="compositionally biased region" description="Low complexity" evidence="1">
    <location>
        <begin position="198"/>
        <end position="217"/>
    </location>
</feature>